<gene>
    <name evidence="2" type="ORF">IWQ60_002999</name>
</gene>
<evidence type="ECO:0000256" key="1">
    <source>
        <dbReference type="SAM" id="Phobius"/>
    </source>
</evidence>
<keyword evidence="1" id="KW-0812">Transmembrane</keyword>
<dbReference type="Proteomes" id="UP001150569">
    <property type="component" value="Unassembled WGS sequence"/>
</dbReference>
<evidence type="ECO:0000313" key="2">
    <source>
        <dbReference type="EMBL" id="KAJ1927367.1"/>
    </source>
</evidence>
<name>A0A9W8DV74_9FUNG</name>
<accession>A0A9W8DV74</accession>
<dbReference type="OrthoDB" id="2230209at2759"/>
<organism evidence="2 3">
    <name type="scientific">Tieghemiomyces parasiticus</name>
    <dbReference type="NCBI Taxonomy" id="78921"/>
    <lineage>
        <taxon>Eukaryota</taxon>
        <taxon>Fungi</taxon>
        <taxon>Fungi incertae sedis</taxon>
        <taxon>Zoopagomycota</taxon>
        <taxon>Kickxellomycotina</taxon>
        <taxon>Dimargaritomycetes</taxon>
        <taxon>Dimargaritales</taxon>
        <taxon>Dimargaritaceae</taxon>
        <taxon>Tieghemiomyces</taxon>
    </lineage>
</organism>
<keyword evidence="1" id="KW-1133">Transmembrane helix</keyword>
<comment type="caution">
    <text evidence="2">The sequence shown here is derived from an EMBL/GenBank/DDBJ whole genome shotgun (WGS) entry which is preliminary data.</text>
</comment>
<feature type="transmembrane region" description="Helical" evidence="1">
    <location>
        <begin position="50"/>
        <end position="70"/>
    </location>
</feature>
<sequence>MVTHEKWVMGEPIRIGYTRFQLAVHLLVIALSLAQYVHSLTPEPIWESLGTLPSLCLLFITLHHTLLLVVYQWVPSLFEFFIIYGTPFAYGCVWIHTWFRGTALDPAMVGSDIDSPWSFPPSLSHSSGGTSMSLLASPPPPPASLLLPSLSASSSSPPPPPWSLPGCNWFAYDACWLTGRPLTFALWWIIWVLRRNAFGIVVFQRITSHGTPYKRWAYRLYCLVCPCLIILLWKWYPALLATWDIRGYYAREALPVLLARRIHLTRSDASCFYMGLVGVLAGVSHCLWYSFLSFSYDTVVWSAYLREGVAVWMSGPRAIAGKLV</sequence>
<dbReference type="EMBL" id="JANBPT010000121">
    <property type="protein sequence ID" value="KAJ1927367.1"/>
    <property type="molecule type" value="Genomic_DNA"/>
</dbReference>
<feature type="transmembrane region" description="Helical" evidence="1">
    <location>
        <begin position="20"/>
        <end position="38"/>
    </location>
</feature>
<keyword evidence="1" id="KW-0472">Membrane</keyword>
<evidence type="ECO:0000313" key="3">
    <source>
        <dbReference type="Proteomes" id="UP001150569"/>
    </source>
</evidence>
<proteinExistence type="predicted"/>
<dbReference type="AlphaFoldDB" id="A0A9W8DV74"/>
<protein>
    <submittedName>
        <fullName evidence="2">Uncharacterized protein</fullName>
    </submittedName>
</protein>
<feature type="transmembrane region" description="Helical" evidence="1">
    <location>
        <begin position="272"/>
        <end position="292"/>
    </location>
</feature>
<feature type="transmembrane region" description="Helical" evidence="1">
    <location>
        <begin position="216"/>
        <end position="236"/>
    </location>
</feature>
<keyword evidence="3" id="KW-1185">Reference proteome</keyword>
<reference evidence="2" key="1">
    <citation type="submission" date="2022-07" db="EMBL/GenBank/DDBJ databases">
        <title>Phylogenomic reconstructions and comparative analyses of Kickxellomycotina fungi.</title>
        <authorList>
            <person name="Reynolds N.K."/>
            <person name="Stajich J.E."/>
            <person name="Barry K."/>
            <person name="Grigoriev I.V."/>
            <person name="Crous P."/>
            <person name="Smith M.E."/>
        </authorList>
    </citation>
    <scope>NUCLEOTIDE SEQUENCE</scope>
    <source>
        <strain evidence="2">RSA 861</strain>
    </source>
</reference>
<feature type="transmembrane region" description="Helical" evidence="1">
    <location>
        <begin position="77"/>
        <end position="99"/>
    </location>
</feature>